<dbReference type="PANTHER" id="PTHR42883:SF2">
    <property type="entry name" value="THYMIDYLYLTRANSFERASE"/>
    <property type="match status" value="1"/>
</dbReference>
<dbReference type="EC" id="2.7.7.24" evidence="2"/>
<dbReference type="AlphaFoldDB" id="A0A841RLN9"/>
<sequence length="246" mass="28348">MKAIILAAGYATRLYPLTKNKPKPLLSIGDTTILDYLIEKIEKVQVIDGIYIVTNDKFYPHFIEWKSTYFGSKELVVINDETTTNDNRLGAIADIQYVIKHADIRDDLLVLAGDNLFDFELTDFVDFFDQVKKDCIAVFELEDYEELQQTGVVTVDAENNIQSFEEKPEKPKSNLAVPPCYLYKQETLPLIHDYLLEGNNPDAPGNFIPWLIKHRQVQAYKFDGKSYDIGTLESYEKIKEVYDKEK</sequence>
<dbReference type="SUPFAM" id="SSF53448">
    <property type="entry name" value="Nucleotide-diphospho-sugar transferases"/>
    <property type="match status" value="1"/>
</dbReference>
<dbReference type="PANTHER" id="PTHR42883">
    <property type="entry name" value="GLUCOSE-1-PHOSPHATE THYMIDYLTRANSFERASE"/>
    <property type="match status" value="1"/>
</dbReference>
<proteinExistence type="predicted"/>
<dbReference type="GO" id="GO:0008879">
    <property type="term" value="F:glucose-1-phosphate thymidylyltransferase activity"/>
    <property type="evidence" value="ECO:0007669"/>
    <property type="project" value="UniProtKB-EC"/>
</dbReference>
<organism evidence="2 3">
    <name type="scientific">Gracilibacillus halotolerans</name>
    <dbReference type="NCBI Taxonomy" id="74386"/>
    <lineage>
        <taxon>Bacteria</taxon>
        <taxon>Bacillati</taxon>
        <taxon>Bacillota</taxon>
        <taxon>Bacilli</taxon>
        <taxon>Bacillales</taxon>
        <taxon>Bacillaceae</taxon>
        <taxon>Gracilibacillus</taxon>
    </lineage>
</organism>
<keyword evidence="2" id="KW-0808">Transferase</keyword>
<dbReference type="Pfam" id="PF00483">
    <property type="entry name" value="NTP_transferase"/>
    <property type="match status" value="1"/>
</dbReference>
<evidence type="ECO:0000313" key="2">
    <source>
        <dbReference type="EMBL" id="MBB6512852.1"/>
    </source>
</evidence>
<feature type="domain" description="Nucleotidyl transferase" evidence="1">
    <location>
        <begin position="2"/>
        <end position="242"/>
    </location>
</feature>
<dbReference type="RefSeq" id="WP_184246903.1">
    <property type="nucleotide sequence ID" value="NZ_BAAACU010000059.1"/>
</dbReference>
<accession>A0A841RLN9</accession>
<comment type="caution">
    <text evidence="2">The sequence shown here is derived from an EMBL/GenBank/DDBJ whole genome shotgun (WGS) entry which is preliminary data.</text>
</comment>
<dbReference type="Proteomes" id="UP000572212">
    <property type="component" value="Unassembled WGS sequence"/>
</dbReference>
<evidence type="ECO:0000259" key="1">
    <source>
        <dbReference type="Pfam" id="PF00483"/>
    </source>
</evidence>
<dbReference type="InterPro" id="IPR005835">
    <property type="entry name" value="NTP_transferase_dom"/>
</dbReference>
<dbReference type="CDD" id="cd04181">
    <property type="entry name" value="NTP_transferase"/>
    <property type="match status" value="1"/>
</dbReference>
<keyword evidence="2" id="KW-0548">Nucleotidyltransferase</keyword>
<name>A0A841RLN9_9BACI</name>
<dbReference type="EMBL" id="JACHON010000005">
    <property type="protein sequence ID" value="MBB6512852.1"/>
    <property type="molecule type" value="Genomic_DNA"/>
</dbReference>
<dbReference type="InterPro" id="IPR029044">
    <property type="entry name" value="Nucleotide-diphossugar_trans"/>
</dbReference>
<reference evidence="2 3" key="1">
    <citation type="submission" date="2020-08" db="EMBL/GenBank/DDBJ databases">
        <title>Genomic Encyclopedia of Type Strains, Phase IV (KMG-IV): sequencing the most valuable type-strain genomes for metagenomic binning, comparative biology and taxonomic classification.</title>
        <authorList>
            <person name="Goeker M."/>
        </authorList>
    </citation>
    <scope>NUCLEOTIDE SEQUENCE [LARGE SCALE GENOMIC DNA]</scope>
    <source>
        <strain evidence="2 3">DSM 11805</strain>
    </source>
</reference>
<dbReference type="Gene3D" id="3.90.550.10">
    <property type="entry name" value="Spore Coat Polysaccharide Biosynthesis Protein SpsA, Chain A"/>
    <property type="match status" value="1"/>
</dbReference>
<gene>
    <name evidence="2" type="ORF">GGQ92_001641</name>
</gene>
<evidence type="ECO:0000313" key="3">
    <source>
        <dbReference type="Proteomes" id="UP000572212"/>
    </source>
</evidence>
<keyword evidence="3" id="KW-1185">Reference proteome</keyword>
<protein>
    <submittedName>
        <fullName evidence="2">Glucose-1-phosphate thymidylyltransferase</fullName>
        <ecNumber evidence="2">2.7.7.24</ecNumber>
    </submittedName>
</protein>